<dbReference type="PANTHER" id="PTHR47331">
    <property type="entry name" value="PHD-TYPE DOMAIN-CONTAINING PROTEIN"/>
    <property type="match status" value="1"/>
</dbReference>
<dbReference type="GO" id="GO:0003676">
    <property type="term" value="F:nucleic acid binding"/>
    <property type="evidence" value="ECO:0007669"/>
    <property type="project" value="InterPro"/>
</dbReference>
<dbReference type="Proteomes" id="UP000594262">
    <property type="component" value="Unplaced"/>
</dbReference>
<evidence type="ECO:0000313" key="4">
    <source>
        <dbReference type="Proteomes" id="UP000594262"/>
    </source>
</evidence>
<accession>A0A7M6DKM3</accession>
<feature type="domain" description="Integrase catalytic" evidence="2">
    <location>
        <begin position="1056"/>
        <end position="1241"/>
    </location>
</feature>
<dbReference type="Pfam" id="PF17921">
    <property type="entry name" value="Integrase_H2C2"/>
    <property type="match status" value="1"/>
</dbReference>
<dbReference type="Pfam" id="PF18701">
    <property type="entry name" value="DUF5641"/>
    <property type="match status" value="1"/>
</dbReference>
<dbReference type="Gene3D" id="1.10.340.70">
    <property type="match status" value="1"/>
</dbReference>
<dbReference type="GO" id="GO:0015074">
    <property type="term" value="P:DNA integration"/>
    <property type="evidence" value="ECO:0007669"/>
    <property type="project" value="InterPro"/>
</dbReference>
<dbReference type="PANTHER" id="PTHR47331:SF1">
    <property type="entry name" value="GAG-LIKE PROTEIN"/>
    <property type="match status" value="1"/>
</dbReference>
<dbReference type="SUPFAM" id="SSF56672">
    <property type="entry name" value="DNA/RNA polymerases"/>
    <property type="match status" value="1"/>
</dbReference>
<dbReference type="Gene3D" id="3.30.70.270">
    <property type="match status" value="1"/>
</dbReference>
<dbReference type="InterPro" id="IPR043128">
    <property type="entry name" value="Rev_trsase/Diguanyl_cyclase"/>
</dbReference>
<dbReference type="InterPro" id="IPR041588">
    <property type="entry name" value="Integrase_H2C2"/>
</dbReference>
<dbReference type="EnsemblMetazoa" id="CLYHEMT014094.1">
    <property type="protein sequence ID" value="CLYHEMP014094.1"/>
    <property type="gene ID" value="CLYHEMG014094"/>
</dbReference>
<dbReference type="OrthoDB" id="5985543at2759"/>
<dbReference type="Gene3D" id="3.30.420.10">
    <property type="entry name" value="Ribonuclease H-like superfamily/Ribonuclease H"/>
    <property type="match status" value="1"/>
</dbReference>
<keyword evidence="4" id="KW-1185">Reference proteome</keyword>
<sequence>MKTTPKQLSKVWNTSCQVYLQTATATISSPNVSKEMRILFDLGSQLSYISPTAAKQLKLSSDETKNICIKTFGGHVESKTLDVFKVKVQTNEGPEEIKLCCNEICHPIRNDFVYDVSSLPEFQNLQVADKGLVCEKSLRVDLLIGADNFWKFVKNKTIRSSKGLVGTDTKLGYIFSGPLTADTVCSTTQATVTLSAHTLNCQTCDVDSTLKKFWEIEEVGRTESPKEVVLQEFERKIKFEQARYEVQLPFIEKHEILKDNLYNSTRRMNSLLTKFKTNEQLLHDYDEIIKDQLRQGIIEVAPDTSIEGQTYYMPHRPVLRLNRLTTKIRMVFDASSSLDGPALNDCLHAGPSLTSSLFGTLLRFRAKKIGIIADLEKAFLQIRLNEKDRDYVRFLWIKNINDINFDNFYNNDLVTYRFCRVLFGVTSSPFLLNATLRHHVNKHENELFRNTVLNSLHVDDLSTSFDSMQEAFDFYKNCKSHFALASLNLRKLQSNCANLEAKVKNCYMGDLETIDHNLTKVLGIPWDKTNDSLVISLSEILRKVNFENPTKRNVIQFASSIFDPLGLINPLVVKFKLLFQKLCTQNLQWDEPIPDDSLKIWKELITDLRECSEIRFNRAYDSNNGNVTSHELHGFSDASQDAYGCCVYLKPTVDSGVATPSLVASKSRVAPLKKKTMPQLELLGAQLLSRLLKQVTSELQSKIIIDTCYAWTDSSIVYCWLKNEKLYKQFVQNRVNEIRENDTIKVWKLVDTSNNPSDDNSRGLLFSQLKNNEKWFHGPSFLSGPESSWPDLKPGDKFTEKLTENTVSFYSGSCQFTDLTTDEKITCLTCDESIDLIPITKFHVVREYKGDMEQEETEGVFSLNTQFDEPTLQAIIEYKRFSSLTKLLRVMAMVIGFIRKLREKVKKKKEERRKQSTNTIIETNNNNEIDDMVQAKLVLLKDVQKDFDDKQFDQTKKSLNVFTDSNGILRCHGRIGNAPVPFDTKYPILLPRRHPFTLLVVRDSHVSVGHNKTKETLNHLRQSYWIPKGRSLVRTVINKCQLCKIFEGQKCRYPDVPILPKERLDKNFAFTNIGVDYAGPVHIRNTFGTDESTYKAWIALITCSTTRAVYLDIAEDYGSDAFIQMLERFFNRYSAPSKVVSDNGSNFTSNATKEFAKSRMIRWSYNIEAAPWQGGMFERMIQSTKRILKKSLRKEILTYNELLTLLKRIENILNNRPLTYVYDSEVGDPPLTPNHLIYGRKFETTNVNTDSNDNADVLTCDNLKRILAFFWQQWKVEYITSLRERDYVKSKRGIDTTIKVGDVCLIEDTGSRNTWKMGRVEETISGKDNQIRAAVVKTINGPLRRPINKLVIIESTKDEKQEIDLQGVKFVQNAKEEIKNFE</sequence>
<dbReference type="InterPro" id="IPR040676">
    <property type="entry name" value="DUF5641"/>
</dbReference>
<dbReference type="InterPro" id="IPR001584">
    <property type="entry name" value="Integrase_cat-core"/>
</dbReference>
<evidence type="ECO:0000256" key="1">
    <source>
        <dbReference type="SAM" id="Coils"/>
    </source>
</evidence>
<evidence type="ECO:0000313" key="3">
    <source>
        <dbReference type="EnsemblMetazoa" id="CLYHEMP014094.1"/>
    </source>
</evidence>
<proteinExistence type="predicted"/>
<dbReference type="SUPFAM" id="SSF53098">
    <property type="entry name" value="Ribonuclease H-like"/>
    <property type="match status" value="1"/>
</dbReference>
<keyword evidence="1" id="KW-0175">Coiled coil</keyword>
<dbReference type="InterPro" id="IPR008042">
    <property type="entry name" value="Retrotrans_Pao"/>
</dbReference>
<feature type="coiled-coil region" evidence="1">
    <location>
        <begin position="898"/>
        <end position="926"/>
    </location>
</feature>
<name>A0A7M6DKM3_9CNID</name>
<dbReference type="Pfam" id="PF05380">
    <property type="entry name" value="Peptidase_A17"/>
    <property type="match status" value="1"/>
</dbReference>
<dbReference type="InterPro" id="IPR043502">
    <property type="entry name" value="DNA/RNA_pol_sf"/>
</dbReference>
<dbReference type="InterPro" id="IPR036397">
    <property type="entry name" value="RNaseH_sf"/>
</dbReference>
<reference evidence="3" key="1">
    <citation type="submission" date="2021-01" db="UniProtKB">
        <authorList>
            <consortium name="EnsemblMetazoa"/>
        </authorList>
    </citation>
    <scope>IDENTIFICATION</scope>
</reference>
<organism evidence="3 4">
    <name type="scientific">Clytia hemisphaerica</name>
    <dbReference type="NCBI Taxonomy" id="252671"/>
    <lineage>
        <taxon>Eukaryota</taxon>
        <taxon>Metazoa</taxon>
        <taxon>Cnidaria</taxon>
        <taxon>Hydrozoa</taxon>
        <taxon>Hydroidolina</taxon>
        <taxon>Leptothecata</taxon>
        <taxon>Obeliida</taxon>
        <taxon>Clytiidae</taxon>
        <taxon>Clytia</taxon>
    </lineage>
</organism>
<protein>
    <recommendedName>
        <fullName evidence="2">Integrase catalytic domain-containing protein</fullName>
    </recommendedName>
</protein>
<dbReference type="PROSITE" id="PS50994">
    <property type="entry name" value="INTEGRASE"/>
    <property type="match status" value="1"/>
</dbReference>
<evidence type="ECO:0000259" key="2">
    <source>
        <dbReference type="PROSITE" id="PS50994"/>
    </source>
</evidence>
<dbReference type="InterPro" id="IPR012337">
    <property type="entry name" value="RNaseH-like_sf"/>
</dbReference>
<dbReference type="Gene3D" id="3.10.10.10">
    <property type="entry name" value="HIV Type 1 Reverse Transcriptase, subunit A, domain 1"/>
    <property type="match status" value="1"/>
</dbReference>